<dbReference type="InterPro" id="IPR006073">
    <property type="entry name" value="GTP-bd"/>
</dbReference>
<keyword evidence="1" id="KW-1133">Transmembrane helix</keyword>
<keyword evidence="1" id="KW-0812">Transmembrane</keyword>
<dbReference type="SUPFAM" id="SSF52540">
    <property type="entry name" value="P-loop containing nucleoside triphosphate hydrolases"/>
    <property type="match status" value="1"/>
</dbReference>
<feature type="transmembrane region" description="Helical" evidence="1">
    <location>
        <begin position="439"/>
        <end position="460"/>
    </location>
</feature>
<dbReference type="Pfam" id="PF01926">
    <property type="entry name" value="MMR_HSR1"/>
    <property type="match status" value="1"/>
</dbReference>
<gene>
    <name evidence="3" type="ORF">GCM10007977_009480</name>
</gene>
<evidence type="ECO:0000313" key="3">
    <source>
        <dbReference type="EMBL" id="GGM10389.1"/>
    </source>
</evidence>
<evidence type="ECO:0000259" key="2">
    <source>
        <dbReference type="Pfam" id="PF01926"/>
    </source>
</evidence>
<dbReference type="AlphaFoldDB" id="A0A917T5U6"/>
<keyword evidence="4" id="KW-1185">Reference proteome</keyword>
<feature type="transmembrane region" description="Helical" evidence="1">
    <location>
        <begin position="480"/>
        <end position="509"/>
    </location>
</feature>
<feature type="domain" description="G" evidence="2">
    <location>
        <begin position="71"/>
        <end position="211"/>
    </location>
</feature>
<comment type="caution">
    <text evidence="3">The sequence shown here is derived from an EMBL/GenBank/DDBJ whole genome shotgun (WGS) entry which is preliminary data.</text>
</comment>
<dbReference type="PANTHER" id="PTHR42698">
    <property type="entry name" value="GTPASE ERA"/>
    <property type="match status" value="1"/>
</dbReference>
<dbReference type="EMBL" id="BMPI01000004">
    <property type="protein sequence ID" value="GGM10389.1"/>
    <property type="molecule type" value="Genomic_DNA"/>
</dbReference>
<name>A0A917T5U6_9ACTN</name>
<dbReference type="InterPro" id="IPR005662">
    <property type="entry name" value="GTPase_Era-like"/>
</dbReference>
<protein>
    <recommendedName>
        <fullName evidence="2">G domain-containing protein</fullName>
    </recommendedName>
</protein>
<dbReference type="GO" id="GO:0019843">
    <property type="term" value="F:rRNA binding"/>
    <property type="evidence" value="ECO:0007669"/>
    <property type="project" value="TreeGrafter"/>
</dbReference>
<organism evidence="3 4">
    <name type="scientific">Dactylosporangium sucinum</name>
    <dbReference type="NCBI Taxonomy" id="1424081"/>
    <lineage>
        <taxon>Bacteria</taxon>
        <taxon>Bacillati</taxon>
        <taxon>Actinomycetota</taxon>
        <taxon>Actinomycetes</taxon>
        <taxon>Micromonosporales</taxon>
        <taxon>Micromonosporaceae</taxon>
        <taxon>Dactylosporangium</taxon>
    </lineage>
</organism>
<dbReference type="RefSeq" id="WP_190248452.1">
    <property type="nucleotide sequence ID" value="NZ_BMPI01000004.1"/>
</dbReference>
<dbReference type="GO" id="GO:0000028">
    <property type="term" value="P:ribosomal small subunit assembly"/>
    <property type="evidence" value="ECO:0007669"/>
    <property type="project" value="TreeGrafter"/>
</dbReference>
<dbReference type="Gene3D" id="3.40.50.300">
    <property type="entry name" value="P-loop containing nucleotide triphosphate hydrolases"/>
    <property type="match status" value="1"/>
</dbReference>
<dbReference type="GO" id="GO:0005829">
    <property type="term" value="C:cytosol"/>
    <property type="evidence" value="ECO:0007669"/>
    <property type="project" value="TreeGrafter"/>
</dbReference>
<dbReference type="PANTHER" id="PTHR42698:SF1">
    <property type="entry name" value="GTPASE ERA, MITOCHONDRIAL"/>
    <property type="match status" value="1"/>
</dbReference>
<keyword evidence="1" id="KW-0472">Membrane</keyword>
<dbReference type="GO" id="GO:0043024">
    <property type="term" value="F:ribosomal small subunit binding"/>
    <property type="evidence" value="ECO:0007669"/>
    <property type="project" value="TreeGrafter"/>
</dbReference>
<reference evidence="3" key="1">
    <citation type="journal article" date="2014" name="Int. J. Syst. Evol. Microbiol.">
        <title>Complete genome sequence of Corynebacterium casei LMG S-19264T (=DSM 44701T), isolated from a smear-ripened cheese.</title>
        <authorList>
            <consortium name="US DOE Joint Genome Institute (JGI-PGF)"/>
            <person name="Walter F."/>
            <person name="Albersmeier A."/>
            <person name="Kalinowski J."/>
            <person name="Ruckert C."/>
        </authorList>
    </citation>
    <scope>NUCLEOTIDE SEQUENCE</scope>
    <source>
        <strain evidence="3">JCM 19831</strain>
    </source>
</reference>
<sequence length="555" mass="59320">MSLVERIKQAIPRQGGGGTVDADRLVARVDGLRRFVRAAEEHVPEDRLVTARTVIDRSGERLALSRAHTVVALAGATGSGKSSLFNALSKFQLSRVGVRRPTTGVAHACVWGPAGAGPLLDWLGVPPSRRFNRESALDGEDEAALRGLVLLDLPDFDSIEARHRVEVDRLLRLVDLVVWVLDPQKYADRVVHQQYLANFQQHRDVTVVVLNQADRLNRADSERLVADLQRLLEADGLGGVPAFATSAKGQPGLATLRATLERAVADRQAALRRLAGDVNQAVAGLEPMVALDTGGGERVARGTVDRLAGALSAAAGVPIVVDATERTYRHRATGTLGWPVARWLRRLRPDPLRRLHLPSAPVPTPSATSLPESTAAQKAAVTLASRDVAQEAGAGLPEPWPEAVTKASRSQVDDVPDALDVAVASADLGMARKPAWWRLVGALQWLGAATALAGLLWLAVRAVFAFLGLPGIDGPQVGRLPLATVLLGGGLLFGLLLAVVIRPVVGLAARRARARAERRLRDAIAEVAATHIVAPVREVLRSYDDAREALRAARD</sequence>
<proteinExistence type="predicted"/>
<evidence type="ECO:0000256" key="1">
    <source>
        <dbReference type="SAM" id="Phobius"/>
    </source>
</evidence>
<dbReference type="InterPro" id="IPR027417">
    <property type="entry name" value="P-loop_NTPase"/>
</dbReference>
<dbReference type="Proteomes" id="UP000642070">
    <property type="component" value="Unassembled WGS sequence"/>
</dbReference>
<evidence type="ECO:0000313" key="4">
    <source>
        <dbReference type="Proteomes" id="UP000642070"/>
    </source>
</evidence>
<dbReference type="GO" id="GO:0005525">
    <property type="term" value="F:GTP binding"/>
    <property type="evidence" value="ECO:0007669"/>
    <property type="project" value="InterPro"/>
</dbReference>
<accession>A0A917T5U6</accession>
<reference evidence="3" key="2">
    <citation type="submission" date="2020-09" db="EMBL/GenBank/DDBJ databases">
        <authorList>
            <person name="Sun Q."/>
            <person name="Ohkuma M."/>
        </authorList>
    </citation>
    <scope>NUCLEOTIDE SEQUENCE</scope>
    <source>
        <strain evidence="3">JCM 19831</strain>
    </source>
</reference>